<dbReference type="InterPro" id="IPR004556">
    <property type="entry name" value="HemK-like"/>
</dbReference>
<accession>A0A8E2QY65</accession>
<keyword evidence="8" id="KW-1185">Reference proteome</keyword>
<dbReference type="EC" id="2.1.1.297" evidence="1"/>
<evidence type="ECO:0000313" key="8">
    <source>
        <dbReference type="Proteomes" id="UP000239010"/>
    </source>
</evidence>
<dbReference type="RefSeq" id="WP_104205850.1">
    <property type="nucleotide sequence ID" value="NZ_PHND01000001.1"/>
</dbReference>
<dbReference type="InterPro" id="IPR050320">
    <property type="entry name" value="N5-glutamine_MTase"/>
</dbReference>
<dbReference type="EMBL" id="PHND01000001">
    <property type="protein sequence ID" value="PPE04760.1"/>
    <property type="molecule type" value="Genomic_DNA"/>
</dbReference>
<reference evidence="7 8" key="1">
    <citation type="submission" date="2017-11" db="EMBL/GenBank/DDBJ databases">
        <title>Genome sequence of Entomoplasma ellychniae ELCN-1 (ATCC 43707).</title>
        <authorList>
            <person name="Lo W.-S."/>
            <person name="Gasparich G.E."/>
            <person name="Kuo C.-H."/>
        </authorList>
    </citation>
    <scope>NUCLEOTIDE SEQUENCE [LARGE SCALE GENOMIC DNA]</scope>
    <source>
        <strain evidence="7 8">ELCN-1</strain>
    </source>
</reference>
<proteinExistence type="predicted"/>
<dbReference type="Proteomes" id="UP000239010">
    <property type="component" value="Unassembled WGS sequence"/>
</dbReference>
<dbReference type="PANTHER" id="PTHR18895:SF74">
    <property type="entry name" value="MTRF1L RELEASE FACTOR GLUTAMINE METHYLTRANSFERASE"/>
    <property type="match status" value="1"/>
</dbReference>
<dbReference type="PANTHER" id="PTHR18895">
    <property type="entry name" value="HEMK METHYLTRANSFERASE"/>
    <property type="match status" value="1"/>
</dbReference>
<comment type="catalytic activity">
    <reaction evidence="5">
        <text>L-glutaminyl-[peptide chain release factor] + S-adenosyl-L-methionine = N(5)-methyl-L-glutaminyl-[peptide chain release factor] + S-adenosyl-L-homocysteine + H(+)</text>
        <dbReference type="Rhea" id="RHEA:42896"/>
        <dbReference type="Rhea" id="RHEA-COMP:10271"/>
        <dbReference type="Rhea" id="RHEA-COMP:10272"/>
        <dbReference type="ChEBI" id="CHEBI:15378"/>
        <dbReference type="ChEBI" id="CHEBI:30011"/>
        <dbReference type="ChEBI" id="CHEBI:57856"/>
        <dbReference type="ChEBI" id="CHEBI:59789"/>
        <dbReference type="ChEBI" id="CHEBI:61891"/>
        <dbReference type="EC" id="2.1.1.297"/>
    </reaction>
</comment>
<dbReference type="Gene3D" id="3.40.50.150">
    <property type="entry name" value="Vaccinia Virus protein VP39"/>
    <property type="match status" value="1"/>
</dbReference>
<name>A0A8E2QY65_9MOLU</name>
<organism evidence="7 8">
    <name type="scientific">Entomoplasma ellychniae</name>
    <dbReference type="NCBI Taxonomy" id="2114"/>
    <lineage>
        <taxon>Bacteria</taxon>
        <taxon>Bacillati</taxon>
        <taxon>Mycoplasmatota</taxon>
        <taxon>Mollicutes</taxon>
        <taxon>Entomoplasmatales</taxon>
        <taxon>Entomoplasmataceae</taxon>
        <taxon>Entomoplasma</taxon>
    </lineage>
</organism>
<keyword evidence="3 7" id="KW-0808">Transferase</keyword>
<feature type="domain" description="Methyltransferase small" evidence="6">
    <location>
        <begin position="106"/>
        <end position="195"/>
    </location>
</feature>
<dbReference type="Gene3D" id="1.10.8.10">
    <property type="entry name" value="DNA helicase RuvA subunit, C-terminal domain"/>
    <property type="match status" value="1"/>
</dbReference>
<dbReference type="Pfam" id="PF05175">
    <property type="entry name" value="MTS"/>
    <property type="match status" value="1"/>
</dbReference>
<evidence type="ECO:0000313" key="7">
    <source>
        <dbReference type="EMBL" id="PPE04760.1"/>
    </source>
</evidence>
<dbReference type="GO" id="GO:0032259">
    <property type="term" value="P:methylation"/>
    <property type="evidence" value="ECO:0007669"/>
    <property type="project" value="UniProtKB-KW"/>
</dbReference>
<dbReference type="InterPro" id="IPR029063">
    <property type="entry name" value="SAM-dependent_MTases_sf"/>
</dbReference>
<evidence type="ECO:0000256" key="4">
    <source>
        <dbReference type="ARBA" id="ARBA00022691"/>
    </source>
</evidence>
<sequence>MIIKSAIQAYELIKNDFTIFSKSDAYELIEHISKKKYDLLVLNPNEDLQVNFFRKYLKIKVKLKKGVPIAYITKNKMFCGLNFKINNKVLIPRNESELIVQYACNFLKNKKNIKVLDLCCGSGCIGISTVYLNWKSINKITFTDISKAALKITKQNHKLLNLKNNVKFIKGDFLDPFINKEKFDLILCNPPYIKYGDLNISDSVFKYEPHKSLFAKEEGLYFYKKMFANIEKLVDISKPFNIIFEIGWDQKEKLEKLISLNPNIKYEFKQDFSKLWRNLIISNK</sequence>
<evidence type="ECO:0000256" key="3">
    <source>
        <dbReference type="ARBA" id="ARBA00022679"/>
    </source>
</evidence>
<dbReference type="SUPFAM" id="SSF53335">
    <property type="entry name" value="S-adenosyl-L-methionine-dependent methyltransferases"/>
    <property type="match status" value="1"/>
</dbReference>
<dbReference type="CDD" id="cd02440">
    <property type="entry name" value="AdoMet_MTases"/>
    <property type="match status" value="1"/>
</dbReference>
<dbReference type="GO" id="GO:0102559">
    <property type="term" value="F:peptide chain release factor N(5)-glutamine methyltransferase activity"/>
    <property type="evidence" value="ECO:0007669"/>
    <property type="project" value="UniProtKB-EC"/>
</dbReference>
<evidence type="ECO:0000259" key="6">
    <source>
        <dbReference type="Pfam" id="PF05175"/>
    </source>
</evidence>
<dbReference type="InterPro" id="IPR002052">
    <property type="entry name" value="DNA_methylase_N6_adenine_CS"/>
</dbReference>
<dbReference type="PROSITE" id="PS00092">
    <property type="entry name" value="N6_MTASE"/>
    <property type="match status" value="1"/>
</dbReference>
<dbReference type="NCBIfam" id="TIGR00536">
    <property type="entry name" value="hemK_fam"/>
    <property type="match status" value="1"/>
</dbReference>
<protein>
    <recommendedName>
        <fullName evidence="1">peptide chain release factor N(5)-glutamine methyltransferase</fullName>
        <ecNumber evidence="1">2.1.1.297</ecNumber>
    </recommendedName>
</protein>
<keyword evidence="4" id="KW-0949">S-adenosyl-L-methionine</keyword>
<evidence type="ECO:0000256" key="2">
    <source>
        <dbReference type="ARBA" id="ARBA00022603"/>
    </source>
</evidence>
<gene>
    <name evidence="7" type="primary">prmC</name>
    <name evidence="7" type="ORF">EELLY_v1c04400</name>
</gene>
<dbReference type="GO" id="GO:0003676">
    <property type="term" value="F:nucleic acid binding"/>
    <property type="evidence" value="ECO:0007669"/>
    <property type="project" value="InterPro"/>
</dbReference>
<keyword evidence="2 7" id="KW-0489">Methyltransferase</keyword>
<dbReference type="AlphaFoldDB" id="A0A8E2QY65"/>
<dbReference type="InterPro" id="IPR007848">
    <property type="entry name" value="Small_mtfrase_dom"/>
</dbReference>
<comment type="caution">
    <text evidence="7">The sequence shown here is derived from an EMBL/GenBank/DDBJ whole genome shotgun (WGS) entry which is preliminary data.</text>
</comment>
<dbReference type="NCBIfam" id="TIGR03534">
    <property type="entry name" value="RF_mod_PrmC"/>
    <property type="match status" value="1"/>
</dbReference>
<evidence type="ECO:0000256" key="5">
    <source>
        <dbReference type="ARBA" id="ARBA00048391"/>
    </source>
</evidence>
<evidence type="ECO:0000256" key="1">
    <source>
        <dbReference type="ARBA" id="ARBA00012771"/>
    </source>
</evidence>
<dbReference type="InterPro" id="IPR019874">
    <property type="entry name" value="RF_methyltr_PrmC"/>
</dbReference>